<keyword evidence="1" id="KW-1133">Transmembrane helix</keyword>
<name>A0AAE1PW02_9EUCA</name>
<dbReference type="EMBL" id="JAWZYT010001246">
    <property type="protein sequence ID" value="KAK4314032.1"/>
    <property type="molecule type" value="Genomic_DNA"/>
</dbReference>
<evidence type="ECO:0000313" key="2">
    <source>
        <dbReference type="EMBL" id="KAK4314032.1"/>
    </source>
</evidence>
<dbReference type="Proteomes" id="UP001292094">
    <property type="component" value="Unassembled WGS sequence"/>
</dbReference>
<keyword evidence="1" id="KW-0472">Membrane</keyword>
<gene>
    <name evidence="2" type="ORF">Pmani_014651</name>
</gene>
<accession>A0AAE1PW02</accession>
<sequence>MLCGMHFYYAVVATLVRIFWSLSSCLFVRGQRRKCTRIILKQVCTSVWSVGMSCFPASQSMTIALPGRPSLGPSTQTQSARFPRRDGKELLRYHVASVVMA</sequence>
<dbReference type="AlphaFoldDB" id="A0AAE1PW02"/>
<evidence type="ECO:0000256" key="1">
    <source>
        <dbReference type="SAM" id="Phobius"/>
    </source>
</evidence>
<keyword evidence="1" id="KW-0812">Transmembrane</keyword>
<comment type="caution">
    <text evidence="2">The sequence shown here is derived from an EMBL/GenBank/DDBJ whole genome shotgun (WGS) entry which is preliminary data.</text>
</comment>
<keyword evidence="3" id="KW-1185">Reference proteome</keyword>
<reference evidence="2" key="1">
    <citation type="submission" date="2023-11" db="EMBL/GenBank/DDBJ databases">
        <title>Genome assemblies of two species of porcelain crab, Petrolisthes cinctipes and Petrolisthes manimaculis (Anomura: Porcellanidae).</title>
        <authorList>
            <person name="Angst P."/>
        </authorList>
    </citation>
    <scope>NUCLEOTIDE SEQUENCE</scope>
    <source>
        <strain evidence="2">PB745_02</strain>
        <tissue evidence="2">Gill</tissue>
    </source>
</reference>
<proteinExistence type="predicted"/>
<feature type="transmembrane region" description="Helical" evidence="1">
    <location>
        <begin position="6"/>
        <end position="28"/>
    </location>
</feature>
<evidence type="ECO:0000313" key="3">
    <source>
        <dbReference type="Proteomes" id="UP001292094"/>
    </source>
</evidence>
<protein>
    <submittedName>
        <fullName evidence="2">Uncharacterized protein</fullName>
    </submittedName>
</protein>
<organism evidence="2 3">
    <name type="scientific">Petrolisthes manimaculis</name>
    <dbReference type="NCBI Taxonomy" id="1843537"/>
    <lineage>
        <taxon>Eukaryota</taxon>
        <taxon>Metazoa</taxon>
        <taxon>Ecdysozoa</taxon>
        <taxon>Arthropoda</taxon>
        <taxon>Crustacea</taxon>
        <taxon>Multicrustacea</taxon>
        <taxon>Malacostraca</taxon>
        <taxon>Eumalacostraca</taxon>
        <taxon>Eucarida</taxon>
        <taxon>Decapoda</taxon>
        <taxon>Pleocyemata</taxon>
        <taxon>Anomura</taxon>
        <taxon>Galatheoidea</taxon>
        <taxon>Porcellanidae</taxon>
        <taxon>Petrolisthes</taxon>
    </lineage>
</organism>